<keyword evidence="3" id="KW-1185">Reference proteome</keyword>
<name>A0A1J4MHJ2_9CRYT</name>
<dbReference type="Proteomes" id="UP000186176">
    <property type="component" value="Unassembled WGS sequence"/>
</dbReference>
<protein>
    <recommendedName>
        <fullName evidence="4">Hyaluronan/mRNA-binding protein domain-containing protein</fullName>
    </recommendedName>
</protein>
<feature type="region of interest" description="Disordered" evidence="1">
    <location>
        <begin position="1"/>
        <end position="72"/>
    </location>
</feature>
<dbReference type="OrthoDB" id="342150at2759"/>
<gene>
    <name evidence="2" type="ORF">cubi_03511</name>
</gene>
<proteinExistence type="predicted"/>
<feature type="compositionally biased region" description="Basic and acidic residues" evidence="1">
    <location>
        <begin position="8"/>
        <end position="18"/>
    </location>
</feature>
<comment type="caution">
    <text evidence="2">The sequence shown here is derived from an EMBL/GenBank/DDBJ whole genome shotgun (WGS) entry which is preliminary data.</text>
</comment>
<dbReference type="AlphaFoldDB" id="A0A1J4MHJ2"/>
<evidence type="ECO:0000313" key="3">
    <source>
        <dbReference type="Proteomes" id="UP000186176"/>
    </source>
</evidence>
<dbReference type="RefSeq" id="XP_028874968.1">
    <property type="nucleotide sequence ID" value="XM_029020524.1"/>
</dbReference>
<evidence type="ECO:0008006" key="4">
    <source>
        <dbReference type="Google" id="ProtNLM"/>
    </source>
</evidence>
<sequence>MTHSKPKHDKDTRLDRHSMNPKSSAYGNKSGVKRGSGQYNWGKEGSICEQELSIDSGDPMYNDEKKDTIIKN</sequence>
<accession>A0A1J4MHJ2</accession>
<evidence type="ECO:0000313" key="2">
    <source>
        <dbReference type="EMBL" id="OII73713.1"/>
    </source>
</evidence>
<evidence type="ECO:0000256" key="1">
    <source>
        <dbReference type="SAM" id="MobiDB-lite"/>
    </source>
</evidence>
<organism evidence="2 3">
    <name type="scientific">Cryptosporidium ubiquitum</name>
    <dbReference type="NCBI Taxonomy" id="857276"/>
    <lineage>
        <taxon>Eukaryota</taxon>
        <taxon>Sar</taxon>
        <taxon>Alveolata</taxon>
        <taxon>Apicomplexa</taxon>
        <taxon>Conoidasida</taxon>
        <taxon>Coccidia</taxon>
        <taxon>Eucoccidiorida</taxon>
        <taxon>Eimeriorina</taxon>
        <taxon>Cryptosporidiidae</taxon>
        <taxon>Cryptosporidium</taxon>
    </lineage>
</organism>
<feature type="compositionally biased region" description="Basic and acidic residues" evidence="1">
    <location>
        <begin position="62"/>
        <end position="72"/>
    </location>
</feature>
<dbReference type="GeneID" id="39980303"/>
<dbReference type="EMBL" id="LRBP01000014">
    <property type="protein sequence ID" value="OII73713.1"/>
    <property type="molecule type" value="Genomic_DNA"/>
</dbReference>
<dbReference type="VEuPathDB" id="CryptoDB:cubi_03511"/>
<reference evidence="2 3" key="1">
    <citation type="submission" date="2016-10" db="EMBL/GenBank/DDBJ databases">
        <title>Reductive evolution of mitochondrial metabolism and differential evolution of invasion-related proteins in Cryptosporidium.</title>
        <authorList>
            <person name="Liu S."/>
            <person name="Roellig D.M."/>
            <person name="Guo Y."/>
            <person name="Li N."/>
            <person name="Frace M.A."/>
            <person name="Tang K."/>
            <person name="Zhang L."/>
            <person name="Feng Y."/>
            <person name="Xiao L."/>
        </authorList>
    </citation>
    <scope>NUCLEOTIDE SEQUENCE [LARGE SCALE GENOMIC DNA]</scope>
    <source>
        <strain evidence="2">39726</strain>
    </source>
</reference>